<organism evidence="1 2">
    <name type="scientific">Wohlfahrtiimonas chitiniclastica</name>
    <dbReference type="NCBI Taxonomy" id="400946"/>
    <lineage>
        <taxon>Bacteria</taxon>
        <taxon>Pseudomonadati</taxon>
        <taxon>Pseudomonadota</taxon>
        <taxon>Gammaproteobacteria</taxon>
        <taxon>Cardiobacteriales</taxon>
        <taxon>Ignatzschineriaceae</taxon>
        <taxon>Wohlfahrtiimonas</taxon>
    </lineage>
</organism>
<sequence>MHYKKGDKVKHPKQEAWGIGLVLEDQRDDKVHILFEHAGQKLLSVQFCSPVKVDVDDSHLAMNQPLAERFLSLCPKGVKDPKFMKAVAAYRALSDQAQTELNEVDVRAWLKRGEADMIITHLVALLKSAPKGLIQSPSSVIKAIEKGNAHEFATLWCDAVYGNEDEWPEDWTAFAELLGELGIHQWSVVTSLIALMKPMQWMIVMPKALESIAPLFGMTLHLTDDLSLSDYDAALALAAKVKLNAQSEGIDLHDMIDIVVYIGLCAKA</sequence>
<dbReference type="Proteomes" id="UP000680020">
    <property type="component" value="Unassembled WGS sequence"/>
</dbReference>
<comment type="caution">
    <text evidence="1">The sequence shown here is derived from an EMBL/GenBank/DDBJ whole genome shotgun (WGS) entry which is preliminary data.</text>
</comment>
<protein>
    <submittedName>
        <fullName evidence="1">DUF3553 domain-containing protein</fullName>
    </submittedName>
</protein>
<dbReference type="RefSeq" id="WP_213403288.1">
    <property type="nucleotide sequence ID" value="NZ_JAGIBT010000001.1"/>
</dbReference>
<dbReference type="AlphaFoldDB" id="A0AB35BX55"/>
<dbReference type="Pfam" id="PF12073">
    <property type="entry name" value="DUF3553"/>
    <property type="match status" value="1"/>
</dbReference>
<name>A0AB35BX55_9GAMM</name>
<dbReference type="InterPro" id="IPR021938">
    <property type="entry name" value="DUF3553"/>
</dbReference>
<accession>A0AB35BX55</accession>
<gene>
    <name evidence="1" type="ORF">J7561_01310</name>
</gene>
<evidence type="ECO:0000313" key="2">
    <source>
        <dbReference type="Proteomes" id="UP000680020"/>
    </source>
</evidence>
<evidence type="ECO:0000313" key="1">
    <source>
        <dbReference type="EMBL" id="MBS7823837.1"/>
    </source>
</evidence>
<proteinExistence type="predicted"/>
<dbReference type="EMBL" id="JAGIBU010000001">
    <property type="protein sequence ID" value="MBS7823837.1"/>
    <property type="molecule type" value="Genomic_DNA"/>
</dbReference>
<reference evidence="1" key="1">
    <citation type="submission" date="2021-03" db="EMBL/GenBank/DDBJ databases">
        <title>Identification and antibiotic profiling of Wohlfahrtiimonas chitiniclastica, an underestimated human pathogen.</title>
        <authorList>
            <person name="Kopf A."/>
            <person name="Bunk B."/>
            <person name="Coldewey S."/>
            <person name="Gunzer F."/>
            <person name="Riedel T."/>
            <person name="Schroettner P."/>
        </authorList>
    </citation>
    <scope>NUCLEOTIDE SEQUENCE</scope>
    <source>
        <strain evidence="1">DSM 100917</strain>
    </source>
</reference>